<dbReference type="Proteomes" id="UP000885822">
    <property type="component" value="Unassembled WGS sequence"/>
</dbReference>
<dbReference type="Gene3D" id="2.60.120.260">
    <property type="entry name" value="Galactose-binding domain-like"/>
    <property type="match status" value="1"/>
</dbReference>
<gene>
    <name evidence="1" type="ORF">ENG92_03900</name>
</gene>
<dbReference type="Gene3D" id="1.25.40.10">
    <property type="entry name" value="Tetratricopeptide repeat domain"/>
    <property type="match status" value="1"/>
</dbReference>
<dbReference type="EMBL" id="DRCV01000175">
    <property type="protein sequence ID" value="HDK38139.1"/>
    <property type="molecule type" value="Genomic_DNA"/>
</dbReference>
<proteinExistence type="predicted"/>
<dbReference type="Pfam" id="PF14559">
    <property type="entry name" value="TPR_19"/>
    <property type="match status" value="1"/>
</dbReference>
<evidence type="ECO:0000313" key="1">
    <source>
        <dbReference type="EMBL" id="HDK38139.1"/>
    </source>
</evidence>
<protein>
    <submittedName>
        <fullName evidence="1">Tetratricopeptide repeat protein</fullName>
    </submittedName>
</protein>
<name>A0A831NZ31_9GAMM</name>
<comment type="caution">
    <text evidence="1">The sequence shown here is derived from an EMBL/GenBank/DDBJ whole genome shotgun (WGS) entry which is preliminary data.</text>
</comment>
<dbReference type="InterPro" id="IPR011990">
    <property type="entry name" value="TPR-like_helical_dom_sf"/>
</dbReference>
<dbReference type="SUPFAM" id="SSF48452">
    <property type="entry name" value="TPR-like"/>
    <property type="match status" value="1"/>
</dbReference>
<organism evidence="1">
    <name type="scientific">Thiolapillus brandeum</name>
    <dbReference type="NCBI Taxonomy" id="1076588"/>
    <lineage>
        <taxon>Bacteria</taxon>
        <taxon>Pseudomonadati</taxon>
        <taxon>Pseudomonadota</taxon>
        <taxon>Gammaproteobacteria</taxon>
        <taxon>Chromatiales</taxon>
        <taxon>Sedimenticolaceae</taxon>
        <taxon>Thiolapillus</taxon>
    </lineage>
</organism>
<dbReference type="AlphaFoldDB" id="A0A831NZ31"/>
<reference evidence="1" key="1">
    <citation type="journal article" date="2020" name="mSystems">
        <title>Genome- and Community-Level Interaction Insights into Carbon Utilization and Element Cycling Functions of Hydrothermarchaeota in Hydrothermal Sediment.</title>
        <authorList>
            <person name="Zhou Z."/>
            <person name="Liu Y."/>
            <person name="Xu W."/>
            <person name="Pan J."/>
            <person name="Luo Z.H."/>
            <person name="Li M."/>
        </authorList>
    </citation>
    <scope>NUCLEOTIDE SEQUENCE [LARGE SCALE GENOMIC DNA]</scope>
    <source>
        <strain evidence="1">HyVt-26</strain>
    </source>
</reference>
<accession>A0A831NZ31</accession>
<sequence>MLSTKSIFIRLLLLVFLLFIAWRVFVLGMSEHYVELALSGDDAAIDKALSWNANHPKALYLKAMQIKTSRPDQAIALLRQAINENPAEGRALIELAHLLRDKNQLKEADWLAGQGVKLLPAYASVRIQAANYWIFRGKWDKAMENWRAALVTDALLGSKIFPLMLQVVESGKGGTMLKVFADNPPVWWGGFFEYVARNSASLKSLVAIAMMRQASDVPLSAEERKHLVERLIKEKQWPQAYLVWFNGLSSEQRKHLGGIYNGGFEQEITNSGFDWRLLANKKLVSISRKGSYGVQGDKALHLMFKGEEFHFRHLWQLLFRGVGTHEFIGKYRVDRLRGRGGLKWAVYCAGDQSQLLGESKIMLGLGEWELVSFKFTVPNEEACVAQLLRLESTGKTPFDNKLEGEIWLDGLSIRSLRRSNPVELSSGAKK</sequence>